<feature type="compositionally biased region" description="Acidic residues" evidence="1">
    <location>
        <begin position="155"/>
        <end position="179"/>
    </location>
</feature>
<keyword evidence="3" id="KW-1185">Reference proteome</keyword>
<feature type="compositionally biased region" description="Polar residues" evidence="1">
    <location>
        <begin position="580"/>
        <end position="598"/>
    </location>
</feature>
<sequence length="963" mass="104951">MPGPRSFTEWMVGQNIPNTKKKRDTPTASGSHEVFKFEVTTDDETDTDSVKVTYPRTRTTGKRSSAQPVRKLQVKKTVRFSEDEEEEETESPPPTPVKSAMKKKPKPKPVVESTDEEESSPEASDSEPAMSPPRKSGRQKNAKLKKSKKPKLEVSESDTAESESEAVSESEAESTEEEVVVLLKKKEKTPKGKKIHEEASPSESSAAESSARESEAERFKKAEAQAQVLNENLVRMLSVLTAKPEPKATPEPEPVKKQEDKKEKGDVEEKREPKAKGKGNDKDKPKEKEDDNVKANGKENAKSNEKGKGKQKPAKSCGGDAKPTEKPKDSTAAPAAADATKPTTTNWTPFPPREIRQPNLMMPVRSKTIQVEHVIEDPTQDPRPNTFLDQEHDIARVYHGPYWGNPYGALYPRKTTDVPVAPPSMSHPLNSRYDWGTMPERHYSYEHYPYHYGRYAGLPHMQPPYGPSYGPPPEHMHPMYHQQPNDMPGLPPRGQQHTTWQDPRATQHTVPEGPPRTEEKKGAPVGLSGLPADFKGDPFAVWGLPPYYHKDNPRPPSKEGSKAGSKKDASKAGSPGQNAWGVTSPNNNNNQGWGVTSPNNNNNNNDWGNGNENDKPASNQWDGSRRGSNHNNDWNNDKPASTNGDNWGVSNDNNQNSNWGNEKPASNHGSGRGSNNGNNQNNNWGNEKPASIHGNGWGSNNGSRASKKGSQTGTGWEPPPPGAQDWNPPPFRAPVSDVGGPLSEAGRSAGREYLNSSGRPKADWSKDFSPPATGLGIHPTPDGYRPSGFHVPSPENLPAGGDKMPGAWNSGVAPKGTPDLENGQWSELPQTHPRPPFGHNNSRQGSQASRIPSKGRWDPPPKWATTSGGVRHVASTNGGYRGGPPPAEEKRPWGSAVASFWSGFNSNGQRAVDKGKGKEQENNTWDGPPPPPSHQSGYAGQSSWADPTAAQSTKEPGAPIDGW</sequence>
<reference evidence="2" key="2">
    <citation type="submission" date="2023-06" db="EMBL/GenBank/DDBJ databases">
        <authorList>
            <consortium name="Lawrence Berkeley National Laboratory"/>
            <person name="Haridas S."/>
            <person name="Hensen N."/>
            <person name="Bonometti L."/>
            <person name="Westerberg I."/>
            <person name="Brannstrom I.O."/>
            <person name="Guillou S."/>
            <person name="Cros-Aarteil S."/>
            <person name="Calhoun S."/>
            <person name="Kuo A."/>
            <person name="Mondo S."/>
            <person name="Pangilinan J."/>
            <person name="Riley R."/>
            <person name="Labutti K."/>
            <person name="Andreopoulos B."/>
            <person name="Lipzen A."/>
            <person name="Chen C."/>
            <person name="Yanf M."/>
            <person name="Daum C."/>
            <person name="Ng V."/>
            <person name="Clum A."/>
            <person name="Steindorff A."/>
            <person name="Ohm R."/>
            <person name="Martin F."/>
            <person name="Silar P."/>
            <person name="Natvig D."/>
            <person name="Lalanne C."/>
            <person name="Gautier V."/>
            <person name="Ament-Velasquez S.L."/>
            <person name="Kruys A."/>
            <person name="Hutchinson M.I."/>
            <person name="Powell A.J."/>
            <person name="Barry K."/>
            <person name="Miller A.N."/>
            <person name="Grigoriev I.V."/>
            <person name="Debuchy R."/>
            <person name="Gladieux P."/>
            <person name="Thoren M.H."/>
            <person name="Johannesson H."/>
        </authorList>
    </citation>
    <scope>NUCLEOTIDE SEQUENCE</scope>
    <source>
        <strain evidence="2">CBS 118394</strain>
    </source>
</reference>
<dbReference type="EMBL" id="JAUEDM010000003">
    <property type="protein sequence ID" value="KAK3322129.1"/>
    <property type="molecule type" value="Genomic_DNA"/>
</dbReference>
<comment type="caution">
    <text evidence="2">The sequence shown here is derived from an EMBL/GenBank/DDBJ whole genome shotgun (WGS) entry which is preliminary data.</text>
</comment>
<feature type="compositionally biased region" description="Polar residues" evidence="1">
    <location>
        <begin position="864"/>
        <end position="878"/>
    </location>
</feature>
<feature type="compositionally biased region" description="Pro residues" evidence="1">
    <location>
        <begin position="717"/>
        <end position="732"/>
    </location>
</feature>
<feature type="region of interest" description="Disordered" evidence="1">
    <location>
        <begin position="240"/>
        <end position="358"/>
    </location>
</feature>
<feature type="compositionally biased region" description="Basic and acidic residues" evidence="1">
    <location>
        <begin position="210"/>
        <end position="223"/>
    </location>
</feature>
<dbReference type="AlphaFoldDB" id="A0AAE0M8R8"/>
<feature type="compositionally biased region" description="Basic residues" evidence="1">
    <location>
        <begin position="135"/>
        <end position="149"/>
    </location>
</feature>
<evidence type="ECO:0000256" key="1">
    <source>
        <dbReference type="SAM" id="MobiDB-lite"/>
    </source>
</evidence>
<feature type="compositionally biased region" description="Basic residues" evidence="1">
    <location>
        <begin position="183"/>
        <end position="194"/>
    </location>
</feature>
<feature type="compositionally biased region" description="Polar residues" evidence="1">
    <location>
        <begin position="698"/>
        <end position="714"/>
    </location>
</feature>
<organism evidence="2 3">
    <name type="scientific">Apodospora peruviana</name>
    <dbReference type="NCBI Taxonomy" id="516989"/>
    <lineage>
        <taxon>Eukaryota</taxon>
        <taxon>Fungi</taxon>
        <taxon>Dikarya</taxon>
        <taxon>Ascomycota</taxon>
        <taxon>Pezizomycotina</taxon>
        <taxon>Sordariomycetes</taxon>
        <taxon>Sordariomycetidae</taxon>
        <taxon>Sordariales</taxon>
        <taxon>Lasiosphaeriaceae</taxon>
        <taxon>Apodospora</taxon>
    </lineage>
</organism>
<feature type="compositionally biased region" description="Low complexity" evidence="1">
    <location>
        <begin position="645"/>
        <end position="686"/>
    </location>
</feature>
<evidence type="ECO:0000313" key="2">
    <source>
        <dbReference type="EMBL" id="KAK3322129.1"/>
    </source>
</evidence>
<evidence type="ECO:0000313" key="3">
    <source>
        <dbReference type="Proteomes" id="UP001283341"/>
    </source>
</evidence>
<dbReference type="Proteomes" id="UP001283341">
    <property type="component" value="Unassembled WGS sequence"/>
</dbReference>
<feature type="region of interest" description="Disordered" evidence="1">
    <location>
        <begin position="1"/>
        <end position="223"/>
    </location>
</feature>
<feature type="compositionally biased region" description="Polar residues" evidence="1">
    <location>
        <begin position="495"/>
        <end position="509"/>
    </location>
</feature>
<feature type="compositionally biased region" description="Polar residues" evidence="1">
    <location>
        <begin position="56"/>
        <end position="67"/>
    </location>
</feature>
<feature type="compositionally biased region" description="Low complexity" evidence="1">
    <location>
        <begin position="121"/>
        <end position="133"/>
    </location>
</feature>
<proteinExistence type="predicted"/>
<feature type="compositionally biased region" description="Polar residues" evidence="1">
    <location>
        <begin position="839"/>
        <end position="850"/>
    </location>
</feature>
<feature type="compositionally biased region" description="Polar residues" evidence="1">
    <location>
        <begin position="934"/>
        <end position="954"/>
    </location>
</feature>
<accession>A0AAE0M8R8</accession>
<feature type="compositionally biased region" description="Basic and acidic residues" evidence="1">
    <location>
        <begin position="244"/>
        <end position="308"/>
    </location>
</feature>
<name>A0AAE0M8R8_9PEZI</name>
<reference evidence="2" key="1">
    <citation type="journal article" date="2023" name="Mol. Phylogenet. Evol.">
        <title>Genome-scale phylogeny and comparative genomics of the fungal order Sordariales.</title>
        <authorList>
            <person name="Hensen N."/>
            <person name="Bonometti L."/>
            <person name="Westerberg I."/>
            <person name="Brannstrom I.O."/>
            <person name="Guillou S."/>
            <person name="Cros-Aarteil S."/>
            <person name="Calhoun S."/>
            <person name="Haridas S."/>
            <person name="Kuo A."/>
            <person name="Mondo S."/>
            <person name="Pangilinan J."/>
            <person name="Riley R."/>
            <person name="LaButti K."/>
            <person name="Andreopoulos B."/>
            <person name="Lipzen A."/>
            <person name="Chen C."/>
            <person name="Yan M."/>
            <person name="Daum C."/>
            <person name="Ng V."/>
            <person name="Clum A."/>
            <person name="Steindorff A."/>
            <person name="Ohm R.A."/>
            <person name="Martin F."/>
            <person name="Silar P."/>
            <person name="Natvig D.O."/>
            <person name="Lalanne C."/>
            <person name="Gautier V."/>
            <person name="Ament-Velasquez S.L."/>
            <person name="Kruys A."/>
            <person name="Hutchinson M.I."/>
            <person name="Powell A.J."/>
            <person name="Barry K."/>
            <person name="Miller A.N."/>
            <person name="Grigoriev I.V."/>
            <person name="Debuchy R."/>
            <person name="Gladieux P."/>
            <person name="Hiltunen Thoren M."/>
            <person name="Johannesson H."/>
        </authorList>
    </citation>
    <scope>NUCLEOTIDE SEQUENCE</scope>
    <source>
        <strain evidence="2">CBS 118394</strain>
    </source>
</reference>
<feature type="compositionally biased region" description="Basic and acidic residues" evidence="1">
    <location>
        <begin position="911"/>
        <end position="921"/>
    </location>
</feature>
<feature type="compositionally biased region" description="Low complexity" evidence="1">
    <location>
        <begin position="330"/>
        <end position="345"/>
    </location>
</feature>
<feature type="compositionally biased region" description="Low complexity" evidence="1">
    <location>
        <begin position="599"/>
        <end position="611"/>
    </location>
</feature>
<gene>
    <name evidence="2" type="ORF">B0H66DRAFT_191140</name>
</gene>
<protein>
    <submittedName>
        <fullName evidence="2">Uncharacterized protein</fullName>
    </submittedName>
</protein>
<feature type="compositionally biased region" description="Basic and acidic residues" evidence="1">
    <location>
        <begin position="548"/>
        <end position="570"/>
    </location>
</feature>
<feature type="region of interest" description="Disordered" evidence="1">
    <location>
        <begin position="546"/>
        <end position="963"/>
    </location>
</feature>
<feature type="region of interest" description="Disordered" evidence="1">
    <location>
        <begin position="465"/>
        <end position="531"/>
    </location>
</feature>
<feature type="compositionally biased region" description="Polar residues" evidence="1">
    <location>
        <begin position="629"/>
        <end position="644"/>
    </location>
</feature>